<dbReference type="Proteomes" id="UP000622533">
    <property type="component" value="Unassembled WGS sequence"/>
</dbReference>
<dbReference type="InterPro" id="IPR047589">
    <property type="entry name" value="DUF11_rpt"/>
</dbReference>
<sequence length="1532" mass="163091">MSKTRILNNGVLVESTLSLNLEIFGTLEQAFLLVQERLRVFASDTGFSQNMALAFGEGIVTEPLQTAWLAGDVSNFSQIEIVSGTEINGAKGAYAGATNRIYLSGEFLSLNQTNPEAIASLLLEEYGHRVDAVLNSSDAPGDEGAIFSALVQGQVLSQEQLQHWKTVDDTATVTIGGQVVQIEQATVSDSGGFEGSQQTVKLESKNGGVAKFSYEHYSIPDQFIIRYEGKELLNTGFVGGSRSGEVKIPKGNSDVLEVLIATNNQGTAWFYTVTTDSCPDPDPFVLELVDGEFEDTDDDGDCDGQGTIYIGRKDGITRMLRIEGRVEYTDKKISVDGTIFSLIGAGSVKTDPLFQGKFEIDVSSGISSSFEETGNLANEYTLGGLDVDFSGLTINRNGLALGAKFKLLEEIGFPEFIFSGSDALLISQNNVTFGQSVKLSLPNFEDFNLFKFLPIKEFSDFAIEYVAPEDKIKIQGKLVIDDFTKTEKIGEITADLSGDNSIEIQGGKADIKGSLAVETDIKLGKGWGLKELKLNIDTKEKEVGGSTKIEFPFKAKIPPGSSAEAGIELGFKLPIPPLELNKVSIDVDQLNVPIPNFPLVFFQKIAGSVENLAPSDSDPIEFAGGVGATLGPQFDLELSIPLLGVDIKKEDLRLIRLDIDGKVNSEELSGTSTIVLLDEIIAKASGTSTLNWNEKFYETKGDFSILDGLIQTNSGFKVNSSFNINMSGNASVSIPNFIPLFGGAQIASGNFLLDFSNDGVLANDFAAGWGTLSIQKLGFEINAVLGFKVYFDGTVERIGSKNIPPVGSFAIAPDTEWIFLGADWENPVNGDVAVQVELPDGTIINEADFAANNIAVVEELSDSTTKVVVVFNPQPGIWDIKVVDETGLGAVKYTAATDSFLPSIEITSPATDVSGGVVTINYKAFDADSNAEIQLFYDTDNQGFDGIQIVDGLVENDGVGSFLWNTEGVATGDYFIYGMVMDENNPPAFSYSPGQVRITEKADLSVTQTANLSSVVAGNNLTYTVTVTNNGLADAKNVTLVETLPEGATFVSATATPSQQTGNTLTFDLGNLAQGASQTFEITVTAPKTPGTITATATVSSQTFDPDATNDVEILTTTVEALLPESSDLSVIRTDNEDSVNLGQRYIYTLTVTNNGPNDATGVVLTENLPSGVNFISRTLSQGFASFNSFNQILTANFGTIKSGQTATVNITVNPFVAGDLISTTIVTSTKTDPNPINNELIDTKVVNSIIPAAADLQLTQSANNLNPGIGDQVIFTLTLTNRGPGSATGIEVKDILPKGLSFISALPEQGIYNQNTGIWDVGNIRDNLSRTLRITAQVNSPGSIINTAEVIAVSEIDPDSTPGNNNPQEDDQASITLQVPIISGTPGNDTLTGTDKGDYIDAREGRDIITGGKGNDVIVGGFGGDTITGGEGNDQFVYTSIRDRGDTITDFEVGKDNIVLTQLLDSLVTGGYNGTNAIADGYVKIVQGTTTSNFSVQIDTDGLAVGDIFRPFITVNLTNPGTLNSPSNFVF</sequence>
<dbReference type="InterPro" id="IPR018511">
    <property type="entry name" value="Hemolysin-typ_Ca-bd_CS"/>
</dbReference>
<organism evidence="2 3">
    <name type="scientific">Desmonostoc muscorum LEGE 12446</name>
    <dbReference type="NCBI Taxonomy" id="1828758"/>
    <lineage>
        <taxon>Bacteria</taxon>
        <taxon>Bacillati</taxon>
        <taxon>Cyanobacteriota</taxon>
        <taxon>Cyanophyceae</taxon>
        <taxon>Nostocales</taxon>
        <taxon>Nostocaceae</taxon>
        <taxon>Desmonostoc</taxon>
    </lineage>
</organism>
<dbReference type="InterPro" id="IPR051172">
    <property type="entry name" value="Chlamydia_OmcB"/>
</dbReference>
<dbReference type="GO" id="GO:0005509">
    <property type="term" value="F:calcium ion binding"/>
    <property type="evidence" value="ECO:0007669"/>
    <property type="project" value="InterPro"/>
</dbReference>
<dbReference type="PRINTS" id="PR00313">
    <property type="entry name" value="CABNDNGRPT"/>
</dbReference>
<name>A0A8J7CZS6_DESMC</name>
<feature type="domain" description="DUF11" evidence="1">
    <location>
        <begin position="1003"/>
        <end position="1113"/>
    </location>
</feature>
<dbReference type="EMBL" id="JADEXS010000061">
    <property type="protein sequence ID" value="MBE9022142.1"/>
    <property type="molecule type" value="Genomic_DNA"/>
</dbReference>
<dbReference type="Gene3D" id="2.150.10.10">
    <property type="entry name" value="Serralysin-like metalloprotease, C-terminal"/>
    <property type="match status" value="1"/>
</dbReference>
<dbReference type="InterPro" id="IPR019960">
    <property type="entry name" value="T1SS_VCA0849"/>
</dbReference>
<dbReference type="Gene3D" id="2.60.40.1170">
    <property type="entry name" value="Mu homology domain, subdomain B"/>
    <property type="match status" value="1"/>
</dbReference>
<feature type="domain" description="DUF11" evidence="1">
    <location>
        <begin position="1256"/>
        <end position="1367"/>
    </location>
</feature>
<gene>
    <name evidence="2" type="ORF">IQ276_06760</name>
</gene>
<dbReference type="RefSeq" id="WP_193914636.1">
    <property type="nucleotide sequence ID" value="NZ_JADEXS020000001.1"/>
</dbReference>
<evidence type="ECO:0000313" key="3">
    <source>
        <dbReference type="Proteomes" id="UP000622533"/>
    </source>
</evidence>
<dbReference type="GO" id="GO:0005615">
    <property type="term" value="C:extracellular space"/>
    <property type="evidence" value="ECO:0007669"/>
    <property type="project" value="InterPro"/>
</dbReference>
<dbReference type="InterPro" id="IPR001434">
    <property type="entry name" value="OmcB-like_DUF11"/>
</dbReference>
<reference evidence="2" key="1">
    <citation type="submission" date="2020-10" db="EMBL/GenBank/DDBJ databases">
        <authorList>
            <person name="Castelo-Branco R."/>
            <person name="Eusebio N."/>
            <person name="Adriana R."/>
            <person name="Vieira A."/>
            <person name="Brugerolle De Fraissinette N."/>
            <person name="Rezende De Castro R."/>
            <person name="Schneider M.P."/>
            <person name="Vasconcelos V."/>
            <person name="Leao P.N."/>
        </authorList>
    </citation>
    <scope>NUCLEOTIDE SEQUENCE</scope>
    <source>
        <strain evidence="2">LEGE 12446</strain>
    </source>
</reference>
<evidence type="ECO:0000259" key="1">
    <source>
        <dbReference type="Pfam" id="PF01345"/>
    </source>
</evidence>
<dbReference type="NCBIfam" id="TIGR03661">
    <property type="entry name" value="T1SS_VCA0849"/>
    <property type="match status" value="1"/>
</dbReference>
<comment type="caution">
    <text evidence="2">The sequence shown here is derived from an EMBL/GenBank/DDBJ whole genome shotgun (WGS) entry which is preliminary data.</text>
</comment>
<dbReference type="Pfam" id="PF01345">
    <property type="entry name" value="DUF11"/>
    <property type="match status" value="3"/>
</dbReference>
<feature type="domain" description="DUF11" evidence="1">
    <location>
        <begin position="1128"/>
        <end position="1240"/>
    </location>
</feature>
<keyword evidence="3" id="KW-1185">Reference proteome</keyword>
<accession>A0A8J7CZS6</accession>
<dbReference type="Pfam" id="PF00353">
    <property type="entry name" value="HemolysinCabind"/>
    <property type="match status" value="1"/>
</dbReference>
<dbReference type="PANTHER" id="PTHR34819">
    <property type="entry name" value="LARGE CYSTEINE-RICH PERIPLASMIC PROTEIN OMCB"/>
    <property type="match status" value="1"/>
</dbReference>
<proteinExistence type="predicted"/>
<dbReference type="SUPFAM" id="SSF51120">
    <property type="entry name" value="beta-Roll"/>
    <property type="match status" value="1"/>
</dbReference>
<dbReference type="InterPro" id="IPR011049">
    <property type="entry name" value="Serralysin-like_metalloprot_C"/>
</dbReference>
<dbReference type="PROSITE" id="PS00330">
    <property type="entry name" value="HEMOLYSIN_CALCIUM"/>
    <property type="match status" value="2"/>
</dbReference>
<dbReference type="InterPro" id="IPR001343">
    <property type="entry name" value="Hemolysn_Ca-bd"/>
</dbReference>
<protein>
    <submittedName>
        <fullName evidence="2">DUF11 domain-containing protein</fullName>
    </submittedName>
</protein>
<dbReference type="InterPro" id="IPR013783">
    <property type="entry name" value="Ig-like_fold"/>
</dbReference>
<dbReference type="Gene3D" id="2.60.40.10">
    <property type="entry name" value="Immunoglobulins"/>
    <property type="match status" value="1"/>
</dbReference>
<evidence type="ECO:0000313" key="2">
    <source>
        <dbReference type="EMBL" id="MBE9022142.1"/>
    </source>
</evidence>
<dbReference type="NCBIfam" id="TIGR01451">
    <property type="entry name" value="B_ant_repeat"/>
    <property type="match status" value="3"/>
</dbReference>